<dbReference type="Gene3D" id="1.10.40.110">
    <property type="match status" value="1"/>
</dbReference>
<sequence length="232" mass="25486">MIPRPVRIIPVRIIALLALASLSIAASPPHPNWNATVTQGPDQAYTLGNPDAKVKLTEYVSYTCPHCGDFHKKADTVLRLTYIPQGKLSVTVQQVLRNPVDLTVAMLTNCGDPKLFFARHNGFMGTQDQWLSKLNSFSAAQTARWSNGPVPTRLRAIAADFDFYKIMSRWNYSRTQVDQCLADAAVMKAVTGQTQAAMAAGVQGTPSFALNGELLTDTHDWEALAKQIDEKL</sequence>
<gene>
    <name evidence="3" type="ORF">ABUH87_08075</name>
</gene>
<dbReference type="RefSeq" id="WP_367772330.1">
    <property type="nucleotide sequence ID" value="NZ_JBFNXR010000022.1"/>
</dbReference>
<evidence type="ECO:0000313" key="3">
    <source>
        <dbReference type="EMBL" id="MEW9855137.1"/>
    </source>
</evidence>
<feature type="signal peptide" evidence="1">
    <location>
        <begin position="1"/>
        <end position="25"/>
    </location>
</feature>
<dbReference type="Gene3D" id="3.40.30.10">
    <property type="entry name" value="Glutaredoxin"/>
    <property type="match status" value="1"/>
</dbReference>
<dbReference type="InterPro" id="IPR036249">
    <property type="entry name" value="Thioredoxin-like_sf"/>
</dbReference>
<evidence type="ECO:0000313" key="4">
    <source>
        <dbReference type="Proteomes" id="UP001556118"/>
    </source>
</evidence>
<dbReference type="InterPro" id="IPR012336">
    <property type="entry name" value="Thioredoxin-like_fold"/>
</dbReference>
<feature type="domain" description="Thioredoxin-like fold" evidence="2">
    <location>
        <begin position="45"/>
        <end position="230"/>
    </location>
</feature>
<accession>A0ABV3RAM4</accession>
<protein>
    <submittedName>
        <fullName evidence="3">DsbA family protein</fullName>
    </submittedName>
</protein>
<dbReference type="Pfam" id="PF13462">
    <property type="entry name" value="Thioredoxin_4"/>
    <property type="match status" value="1"/>
</dbReference>
<dbReference type="SUPFAM" id="SSF52833">
    <property type="entry name" value="Thioredoxin-like"/>
    <property type="match status" value="1"/>
</dbReference>
<dbReference type="Proteomes" id="UP001556118">
    <property type="component" value="Unassembled WGS sequence"/>
</dbReference>
<reference evidence="3 4" key="1">
    <citation type="submission" date="2024-06" db="EMBL/GenBank/DDBJ databases">
        <title>Novosphingobium rhizovicinus M1R2S20.</title>
        <authorList>
            <person name="Sun J.-Q."/>
        </authorList>
    </citation>
    <scope>NUCLEOTIDE SEQUENCE [LARGE SCALE GENOMIC DNA]</scope>
    <source>
        <strain evidence="3 4">M1R2S20</strain>
    </source>
</reference>
<comment type="caution">
    <text evidence="3">The sequence shown here is derived from an EMBL/GenBank/DDBJ whole genome shotgun (WGS) entry which is preliminary data.</text>
</comment>
<proteinExistence type="predicted"/>
<feature type="chain" id="PRO_5046396987" evidence="1">
    <location>
        <begin position="26"/>
        <end position="232"/>
    </location>
</feature>
<dbReference type="EMBL" id="JBFNXR010000022">
    <property type="protein sequence ID" value="MEW9855137.1"/>
    <property type="molecule type" value="Genomic_DNA"/>
</dbReference>
<evidence type="ECO:0000259" key="2">
    <source>
        <dbReference type="Pfam" id="PF13462"/>
    </source>
</evidence>
<name>A0ABV3RAM4_9SPHN</name>
<organism evidence="3 4">
    <name type="scientific">Novosphingobium rhizovicinum</name>
    <dbReference type="NCBI Taxonomy" id="3228928"/>
    <lineage>
        <taxon>Bacteria</taxon>
        <taxon>Pseudomonadati</taxon>
        <taxon>Pseudomonadota</taxon>
        <taxon>Alphaproteobacteria</taxon>
        <taxon>Sphingomonadales</taxon>
        <taxon>Sphingomonadaceae</taxon>
        <taxon>Novosphingobium</taxon>
    </lineage>
</organism>
<keyword evidence="1" id="KW-0732">Signal</keyword>
<keyword evidence="4" id="KW-1185">Reference proteome</keyword>
<evidence type="ECO:0000256" key="1">
    <source>
        <dbReference type="SAM" id="SignalP"/>
    </source>
</evidence>